<dbReference type="Proteomes" id="UP000005879">
    <property type="component" value="Segment"/>
</dbReference>
<evidence type="ECO:0000313" key="2">
    <source>
        <dbReference type="Proteomes" id="UP000005879"/>
    </source>
</evidence>
<sequence length="63" mass="7248">MKQGTELYVLMNGRYALGVYDNYSEVLSDWRVLQQTQSQANIEPVKFFEKGFLNDNEPESGQA</sequence>
<gene>
    <name evidence="1" type="ORF">clP1_017</name>
</gene>
<reference evidence="1 2" key="1">
    <citation type="journal article" date="2012" name="Gene">
        <title>Genome sequence of the phage clP1, which infects the beer spoilage bacterium Pediococcus damnosus.</title>
        <authorList>
            <person name="Kelly D."/>
            <person name="O'Sullivan O."/>
            <person name="Mills S."/>
            <person name="McAuliffe O."/>
            <person name="Ross R.P."/>
            <person name="Neve H."/>
            <person name="Coffey A."/>
        </authorList>
    </citation>
    <scope>NUCLEOTIDE SEQUENCE [LARGE SCALE GENOMIC DNA]</scope>
</reference>
<organism evidence="1 2">
    <name type="scientific">Pediococcus phage cIP1</name>
    <dbReference type="NCBI Taxonomy" id="2681621"/>
    <lineage>
        <taxon>Viruses</taxon>
        <taxon>Duplodnaviria</taxon>
        <taxon>Heunggongvirae</taxon>
        <taxon>Uroviricota</taxon>
        <taxon>Caudoviricetes</taxon>
        <taxon>Coetzeevirus</taxon>
        <taxon>Coetzeevirus cIP1</taxon>
    </lineage>
</organism>
<dbReference type="KEGG" id="vg:11294565"/>
<dbReference type="RefSeq" id="YP_004934182.1">
    <property type="nucleotide sequence ID" value="NC_016161.1"/>
</dbReference>
<protein>
    <submittedName>
        <fullName evidence="1">Uncharacterized protein</fullName>
    </submittedName>
</protein>
<evidence type="ECO:0000313" key="1">
    <source>
        <dbReference type="EMBL" id="AER59776.1"/>
    </source>
</evidence>
<name>G8FV00_9CAUD</name>
<proteinExistence type="predicted"/>
<dbReference type="GeneID" id="11294565"/>
<keyword evidence="2" id="KW-1185">Reference proteome</keyword>
<dbReference type="EMBL" id="JN051154">
    <property type="protein sequence ID" value="AER59776.1"/>
    <property type="molecule type" value="Genomic_DNA"/>
</dbReference>
<accession>G8FV00</accession>